<accession>A0A419PJY2</accession>
<dbReference type="InParanoid" id="A0A419PJY2"/>
<proteinExistence type="predicted"/>
<sequence length="218" mass="24938">MSWTSNWYCTVPVGRPTGTVQYQLDVQLVLYSTSWTSNWYCTVPVGRPTGTVQYQLDVQLVLYSTRKTRDKFFRLWFMALPDTKLDRGKSNRSQQQRTEASSSEPPEMIDAPVLLEGWRVYKRTMVQRNRATLPAGRTRPPHKIFIPRACRQMYKVENHPSSHKCGLCIINFSGRGESKASKTAQSIRTSKQHTNAGKGKSRRRSEMTAANGTVGMEW</sequence>
<feature type="region of interest" description="Disordered" evidence="1">
    <location>
        <begin position="86"/>
        <end position="106"/>
    </location>
</feature>
<dbReference type="Proteomes" id="UP000286415">
    <property type="component" value="Unassembled WGS sequence"/>
</dbReference>
<feature type="compositionally biased region" description="Polar residues" evidence="1">
    <location>
        <begin position="181"/>
        <end position="195"/>
    </location>
</feature>
<dbReference type="EMBL" id="NIRI02000013">
    <property type="protein sequence ID" value="KAG5452787.1"/>
    <property type="molecule type" value="Genomic_DNA"/>
</dbReference>
<protein>
    <submittedName>
        <fullName evidence="2">Uncharacterized protein</fullName>
    </submittedName>
</protein>
<reference evidence="2 3" key="1">
    <citation type="journal article" date="2018" name="Biotechnol. Adv.">
        <title>Improved genomic resources and new bioinformatic workflow for the carcinogenic parasite Clonorchis sinensis: Biotechnological implications.</title>
        <authorList>
            <person name="Wang D."/>
            <person name="Korhonen P.K."/>
            <person name="Gasser R.B."/>
            <person name="Young N.D."/>
        </authorList>
    </citation>
    <scope>NUCLEOTIDE SEQUENCE [LARGE SCALE GENOMIC DNA]</scope>
    <source>
        <strain evidence="2">Cs-k2</strain>
    </source>
</reference>
<name>A0A419PJY2_CLOSI</name>
<feature type="compositionally biased region" description="Polar residues" evidence="1">
    <location>
        <begin position="91"/>
        <end position="104"/>
    </location>
</feature>
<organism evidence="2 3">
    <name type="scientific">Clonorchis sinensis</name>
    <name type="common">Chinese liver fluke</name>
    <dbReference type="NCBI Taxonomy" id="79923"/>
    <lineage>
        <taxon>Eukaryota</taxon>
        <taxon>Metazoa</taxon>
        <taxon>Spiralia</taxon>
        <taxon>Lophotrochozoa</taxon>
        <taxon>Platyhelminthes</taxon>
        <taxon>Trematoda</taxon>
        <taxon>Digenea</taxon>
        <taxon>Opisthorchiida</taxon>
        <taxon>Opisthorchiata</taxon>
        <taxon>Opisthorchiidae</taxon>
        <taxon>Clonorchis</taxon>
    </lineage>
</organism>
<comment type="caution">
    <text evidence="2">The sequence shown here is derived from an EMBL/GenBank/DDBJ whole genome shotgun (WGS) entry which is preliminary data.</text>
</comment>
<evidence type="ECO:0000313" key="3">
    <source>
        <dbReference type="Proteomes" id="UP000286415"/>
    </source>
</evidence>
<dbReference type="AlphaFoldDB" id="A0A419PJY2"/>
<keyword evidence="3" id="KW-1185">Reference proteome</keyword>
<evidence type="ECO:0000313" key="2">
    <source>
        <dbReference type="EMBL" id="KAG5452787.1"/>
    </source>
</evidence>
<gene>
    <name evidence="2" type="ORF">CSKR_102623</name>
</gene>
<evidence type="ECO:0000256" key="1">
    <source>
        <dbReference type="SAM" id="MobiDB-lite"/>
    </source>
</evidence>
<feature type="region of interest" description="Disordered" evidence="1">
    <location>
        <begin position="179"/>
        <end position="218"/>
    </location>
</feature>
<reference evidence="2 3" key="2">
    <citation type="journal article" date="2021" name="Genomics">
        <title>High-quality reference genome for Clonorchis sinensis.</title>
        <authorList>
            <person name="Young N.D."/>
            <person name="Stroehlein A.J."/>
            <person name="Kinkar L."/>
            <person name="Wang T."/>
            <person name="Sohn W.M."/>
            <person name="Chang B.C.H."/>
            <person name="Kaur P."/>
            <person name="Weisz D."/>
            <person name="Dudchenko O."/>
            <person name="Aiden E.L."/>
            <person name="Korhonen P.K."/>
            <person name="Gasser R.B."/>
        </authorList>
    </citation>
    <scope>NUCLEOTIDE SEQUENCE [LARGE SCALE GENOMIC DNA]</scope>
    <source>
        <strain evidence="2">Cs-k2</strain>
    </source>
</reference>